<dbReference type="PROSITE" id="PS51186">
    <property type="entry name" value="GNAT"/>
    <property type="match status" value="1"/>
</dbReference>
<dbReference type="GO" id="GO:0016747">
    <property type="term" value="F:acyltransferase activity, transferring groups other than amino-acyl groups"/>
    <property type="evidence" value="ECO:0007669"/>
    <property type="project" value="InterPro"/>
</dbReference>
<dbReference type="Pfam" id="PF00583">
    <property type="entry name" value="Acetyltransf_1"/>
    <property type="match status" value="1"/>
</dbReference>
<dbReference type="EMBL" id="MHOD01000005">
    <property type="protein sequence ID" value="OGZ58504.1"/>
    <property type="molecule type" value="Genomic_DNA"/>
</dbReference>
<evidence type="ECO:0000256" key="2">
    <source>
        <dbReference type="ARBA" id="ARBA00023315"/>
    </source>
</evidence>
<reference evidence="4 5" key="1">
    <citation type="journal article" date="2016" name="Nat. Commun.">
        <title>Thousands of microbial genomes shed light on interconnected biogeochemical processes in an aquifer system.</title>
        <authorList>
            <person name="Anantharaman K."/>
            <person name="Brown C.T."/>
            <person name="Hug L.A."/>
            <person name="Sharon I."/>
            <person name="Castelle C.J."/>
            <person name="Probst A.J."/>
            <person name="Thomas B.C."/>
            <person name="Singh A."/>
            <person name="Wilkins M.J."/>
            <person name="Karaoz U."/>
            <person name="Brodie E.L."/>
            <person name="Williams K.H."/>
            <person name="Hubbard S.S."/>
            <person name="Banfield J.F."/>
        </authorList>
    </citation>
    <scope>NUCLEOTIDE SEQUENCE [LARGE SCALE GENOMIC DNA]</scope>
</reference>
<name>A0A1G2H7Q5_9BACT</name>
<dbReference type="AlphaFoldDB" id="A0A1G2H7Q5"/>
<dbReference type="InterPro" id="IPR016181">
    <property type="entry name" value="Acyl_CoA_acyltransferase"/>
</dbReference>
<comment type="caution">
    <text evidence="4">The sequence shown here is derived from an EMBL/GenBank/DDBJ whole genome shotgun (WGS) entry which is preliminary data.</text>
</comment>
<dbReference type="Proteomes" id="UP000177932">
    <property type="component" value="Unassembled WGS sequence"/>
</dbReference>
<dbReference type="PANTHER" id="PTHR43877">
    <property type="entry name" value="AMINOALKYLPHOSPHONATE N-ACETYLTRANSFERASE-RELATED-RELATED"/>
    <property type="match status" value="1"/>
</dbReference>
<gene>
    <name evidence="4" type="ORF">A2827_01605</name>
</gene>
<accession>A0A1G2H7Q5</accession>
<dbReference type="STRING" id="1802158.A2827_01605"/>
<dbReference type="CDD" id="cd04301">
    <property type="entry name" value="NAT_SF"/>
    <property type="match status" value="1"/>
</dbReference>
<keyword evidence="1" id="KW-0808">Transferase</keyword>
<evidence type="ECO:0000313" key="5">
    <source>
        <dbReference type="Proteomes" id="UP000177932"/>
    </source>
</evidence>
<organism evidence="4 5">
    <name type="scientific">Candidatus Spechtbacteria bacterium RIFCSPHIGHO2_01_FULL_43_30</name>
    <dbReference type="NCBI Taxonomy" id="1802158"/>
    <lineage>
        <taxon>Bacteria</taxon>
        <taxon>Candidatus Spechtiibacteriota</taxon>
    </lineage>
</organism>
<feature type="domain" description="N-acetyltransferase" evidence="3">
    <location>
        <begin position="1"/>
        <end position="146"/>
    </location>
</feature>
<dbReference type="InterPro" id="IPR050832">
    <property type="entry name" value="Bact_Acetyltransf"/>
</dbReference>
<proteinExistence type="predicted"/>
<evidence type="ECO:0000256" key="1">
    <source>
        <dbReference type="ARBA" id="ARBA00022679"/>
    </source>
</evidence>
<evidence type="ECO:0000313" key="4">
    <source>
        <dbReference type="EMBL" id="OGZ58504.1"/>
    </source>
</evidence>
<evidence type="ECO:0000259" key="3">
    <source>
        <dbReference type="PROSITE" id="PS51186"/>
    </source>
</evidence>
<dbReference type="PANTHER" id="PTHR43877:SF2">
    <property type="entry name" value="AMINOALKYLPHOSPHONATE N-ACETYLTRANSFERASE-RELATED"/>
    <property type="match status" value="1"/>
</dbReference>
<dbReference type="SUPFAM" id="SSF55729">
    <property type="entry name" value="Acyl-CoA N-acyltransferases (Nat)"/>
    <property type="match status" value="1"/>
</dbReference>
<dbReference type="Gene3D" id="3.40.630.30">
    <property type="match status" value="1"/>
</dbReference>
<keyword evidence="2" id="KW-0012">Acyltransferase</keyword>
<dbReference type="InterPro" id="IPR000182">
    <property type="entry name" value="GNAT_dom"/>
</dbReference>
<sequence length="146" mass="16866">MDIKVLSENDIGKEETLRLNALQRQLRGDGFRNLTLLEWKKMADQLGLEMIAGFERGEIIGMSILRWHDLPGGRTATLEDVVVDLAHRGKGYGELLVKEIIKMARKTKVDFLDLTSHPSREAANKLYQKLGWEKRNTNLYRFKINR</sequence>
<protein>
    <recommendedName>
        <fullName evidence="3">N-acetyltransferase domain-containing protein</fullName>
    </recommendedName>
</protein>